<dbReference type="KEGG" id="vg:5470069"/>
<dbReference type="Proteomes" id="UP000204095">
    <property type="component" value="Segment"/>
</dbReference>
<organismHost>
    <name type="scientific">Paramecium bursaria</name>
    <dbReference type="NCBI Taxonomy" id="74790"/>
</organismHost>
<dbReference type="RefSeq" id="YP_001425775.1">
    <property type="nucleotide sequence ID" value="NC_008603.1"/>
</dbReference>
<protein>
    <submittedName>
        <fullName evidence="1">Uncharacterized protein n143R</fullName>
    </submittedName>
</protein>
<accession>A7J6J7</accession>
<proteinExistence type="predicted"/>
<gene>
    <name evidence="1" type="primary">n143R</name>
    <name evidence="1" type="ORF">FR483_n143R</name>
</gene>
<dbReference type="EMBL" id="DQ890022">
    <property type="protein sequence ID" value="ABT15428.1"/>
    <property type="molecule type" value="Genomic_DNA"/>
</dbReference>
<sequence length="67" mass="7390">MSRLEQVPSLKQELGVECVPSMKLAQLPSSMDLDLGFVPSMKLAQLPLSMDLDLGFVPSLKQELVIF</sequence>
<dbReference type="GeneID" id="5470069"/>
<name>A7J6J7_PBCVF</name>
<evidence type="ECO:0000313" key="1">
    <source>
        <dbReference type="EMBL" id="ABT15428.1"/>
    </source>
</evidence>
<reference evidence="1 2" key="1">
    <citation type="journal article" date="2007" name="Virology">
        <title>Sequence and annotation of the 314-kb MT325 and the 321-kb FR483 viruses that infect Chlorella Pbi.</title>
        <authorList>
            <person name="Fitzgerald L.A."/>
            <person name="Graves M.V."/>
            <person name="Li X."/>
            <person name="Feldblyum T."/>
            <person name="Hartigan J."/>
            <person name="Van Etten J.L."/>
        </authorList>
    </citation>
    <scope>NUCLEOTIDE SEQUENCE [LARGE SCALE GENOMIC DNA]</scope>
    <source>
        <strain evidence="1 2">FR483</strain>
    </source>
</reference>
<evidence type="ECO:0000313" key="2">
    <source>
        <dbReference type="Proteomes" id="UP000204095"/>
    </source>
</evidence>
<organism evidence="1 2">
    <name type="scientific">Paramecium bursaria Chlorella virus FR483</name>
    <name type="common">PBCV-FR483</name>
    <dbReference type="NCBI Taxonomy" id="399781"/>
    <lineage>
        <taxon>Viruses</taxon>
        <taxon>Varidnaviria</taxon>
        <taxon>Bamfordvirae</taxon>
        <taxon>Nucleocytoviricota</taxon>
        <taxon>Megaviricetes</taxon>
        <taxon>Algavirales</taxon>
        <taxon>Phycodnaviridae</taxon>
        <taxon>Chlorovirus</taxon>
        <taxon>Chlorovirus conductrix</taxon>
        <taxon>Paramecium bursaria Chlorella virus A1</taxon>
    </lineage>
</organism>